<dbReference type="GO" id="GO:0016020">
    <property type="term" value="C:membrane"/>
    <property type="evidence" value="ECO:0007669"/>
    <property type="project" value="UniProtKB-SubCell"/>
</dbReference>
<proteinExistence type="predicted"/>
<dbReference type="Proteomes" id="UP000237000">
    <property type="component" value="Unassembled WGS sequence"/>
</dbReference>
<keyword evidence="3" id="KW-0732">Signal</keyword>
<dbReference type="PANTHER" id="PTHR45631">
    <property type="entry name" value="OS07G0107800 PROTEIN-RELATED"/>
    <property type="match status" value="1"/>
</dbReference>
<dbReference type="InParanoid" id="A0A2P5EFJ2"/>
<dbReference type="AlphaFoldDB" id="A0A2P5EFJ2"/>
<feature type="non-terminal residue" evidence="7">
    <location>
        <position position="1"/>
    </location>
</feature>
<evidence type="ECO:0000313" key="7">
    <source>
        <dbReference type="EMBL" id="PON84284.1"/>
    </source>
</evidence>
<protein>
    <submittedName>
        <fullName evidence="7">Malectin-like carbohydrate-binding domain containing protein</fullName>
    </submittedName>
</protein>
<accession>A0A2P5EFJ2</accession>
<evidence type="ECO:0000256" key="5">
    <source>
        <dbReference type="ARBA" id="ARBA00023136"/>
    </source>
</evidence>
<keyword evidence="2" id="KW-0812">Transmembrane</keyword>
<evidence type="ECO:0000256" key="4">
    <source>
        <dbReference type="ARBA" id="ARBA00022989"/>
    </source>
</evidence>
<comment type="subcellular location">
    <subcellularLocation>
        <location evidence="1">Membrane</location>
        <topology evidence="1">Single-pass membrane protein</topology>
    </subcellularLocation>
</comment>
<dbReference type="InterPro" id="IPR024788">
    <property type="entry name" value="Malectin-like_Carb-bd_dom"/>
</dbReference>
<dbReference type="PANTHER" id="PTHR45631:SF202">
    <property type="entry name" value="SENESCENCE-INDUCED RECEPTOR-LIKE SERINE_THREONINE-PROTEIN KINASE"/>
    <property type="match status" value="1"/>
</dbReference>
<keyword evidence="8" id="KW-1185">Reference proteome</keyword>
<dbReference type="OrthoDB" id="2017114at2759"/>
<organism evidence="7 8">
    <name type="scientific">Trema orientale</name>
    <name type="common">Charcoal tree</name>
    <name type="synonym">Celtis orientalis</name>
    <dbReference type="NCBI Taxonomy" id="63057"/>
    <lineage>
        <taxon>Eukaryota</taxon>
        <taxon>Viridiplantae</taxon>
        <taxon>Streptophyta</taxon>
        <taxon>Embryophyta</taxon>
        <taxon>Tracheophyta</taxon>
        <taxon>Spermatophyta</taxon>
        <taxon>Magnoliopsida</taxon>
        <taxon>eudicotyledons</taxon>
        <taxon>Gunneridae</taxon>
        <taxon>Pentapetalae</taxon>
        <taxon>rosids</taxon>
        <taxon>fabids</taxon>
        <taxon>Rosales</taxon>
        <taxon>Cannabaceae</taxon>
        <taxon>Trema</taxon>
    </lineage>
</organism>
<feature type="domain" description="Malectin-like" evidence="6">
    <location>
        <begin position="4"/>
        <end position="180"/>
    </location>
</feature>
<evidence type="ECO:0000259" key="6">
    <source>
        <dbReference type="Pfam" id="PF12819"/>
    </source>
</evidence>
<reference evidence="8" key="1">
    <citation type="submission" date="2016-06" db="EMBL/GenBank/DDBJ databases">
        <title>Parallel loss of symbiosis genes in relatives of nitrogen-fixing non-legume Parasponia.</title>
        <authorList>
            <person name="Van Velzen R."/>
            <person name="Holmer R."/>
            <person name="Bu F."/>
            <person name="Rutten L."/>
            <person name="Van Zeijl A."/>
            <person name="Liu W."/>
            <person name="Santuari L."/>
            <person name="Cao Q."/>
            <person name="Sharma T."/>
            <person name="Shen D."/>
            <person name="Roswanjaya Y."/>
            <person name="Wardhani T."/>
            <person name="Kalhor M.S."/>
            <person name="Jansen J."/>
            <person name="Van den Hoogen J."/>
            <person name="Gungor B."/>
            <person name="Hartog M."/>
            <person name="Hontelez J."/>
            <person name="Verver J."/>
            <person name="Yang W.-C."/>
            <person name="Schijlen E."/>
            <person name="Repin R."/>
            <person name="Schilthuizen M."/>
            <person name="Schranz E."/>
            <person name="Heidstra R."/>
            <person name="Miyata K."/>
            <person name="Fedorova E."/>
            <person name="Kohlen W."/>
            <person name="Bisseling T."/>
            <person name="Smit S."/>
            <person name="Geurts R."/>
        </authorList>
    </citation>
    <scope>NUCLEOTIDE SEQUENCE [LARGE SCALE GENOMIC DNA]</scope>
    <source>
        <strain evidence="8">cv. RG33-2</strain>
    </source>
</reference>
<keyword evidence="5" id="KW-0472">Membrane</keyword>
<sequence>FISLDCGIADGASYTDQTTGISYIPDTNFTETGENFDVSPQYKLQTKIQQFWNVRSFPNGARNCYTLNPIQGKNTRYLIRARFMYGNYDQIDHVPAFDLHLGVDFWDSVNLEFAGTPMDKEIIHVSTSDYIYVCLVNTGYGTPFISALELRALDNQAYVSPSGTALQLFKRYDFGTTSNHATR</sequence>
<evidence type="ECO:0000256" key="1">
    <source>
        <dbReference type="ARBA" id="ARBA00004167"/>
    </source>
</evidence>
<comment type="caution">
    <text evidence="7">The sequence shown here is derived from an EMBL/GenBank/DDBJ whole genome shotgun (WGS) entry which is preliminary data.</text>
</comment>
<evidence type="ECO:0000256" key="3">
    <source>
        <dbReference type="ARBA" id="ARBA00022729"/>
    </source>
</evidence>
<name>A0A2P5EFJ2_TREOI</name>
<gene>
    <name evidence="7" type="ORF">TorRG33x02_199260</name>
</gene>
<evidence type="ECO:0000313" key="8">
    <source>
        <dbReference type="Proteomes" id="UP000237000"/>
    </source>
</evidence>
<evidence type="ECO:0000256" key="2">
    <source>
        <dbReference type="ARBA" id="ARBA00022692"/>
    </source>
</evidence>
<dbReference type="Pfam" id="PF12819">
    <property type="entry name" value="Malectin_like"/>
    <property type="match status" value="1"/>
</dbReference>
<keyword evidence="4" id="KW-1133">Transmembrane helix</keyword>
<dbReference type="EMBL" id="JXTC01000165">
    <property type="protein sequence ID" value="PON84284.1"/>
    <property type="molecule type" value="Genomic_DNA"/>
</dbReference>
<dbReference type="STRING" id="63057.A0A2P5EFJ2"/>